<keyword evidence="9 14" id="KW-1133">Transmembrane helix</keyword>
<keyword evidence="11 14" id="KW-0472">Membrane</keyword>
<dbReference type="AlphaFoldDB" id="A0A6J6D8K8"/>
<evidence type="ECO:0000256" key="4">
    <source>
        <dbReference type="ARBA" id="ARBA00022618"/>
    </source>
</evidence>
<dbReference type="EMBL" id="CAEZTB010000122">
    <property type="protein sequence ID" value="CAB4559635.1"/>
    <property type="molecule type" value="Genomic_DNA"/>
</dbReference>
<dbReference type="PANTHER" id="PTHR22683:SF41">
    <property type="entry name" value="DNA TRANSLOCASE FTSK"/>
    <property type="match status" value="1"/>
</dbReference>
<keyword evidence="4" id="KW-0132">Cell division</keyword>
<keyword evidence="7" id="KW-0159">Chromosome partition</keyword>
<keyword evidence="12" id="KW-0131">Cell cycle</keyword>
<dbReference type="GO" id="GO:0005886">
    <property type="term" value="C:plasma membrane"/>
    <property type="evidence" value="ECO:0007669"/>
    <property type="project" value="UniProtKB-SubCell"/>
</dbReference>
<feature type="region of interest" description="Disordered" evidence="13">
    <location>
        <begin position="703"/>
        <end position="727"/>
    </location>
</feature>
<feature type="transmembrane region" description="Helical" evidence="14">
    <location>
        <begin position="6"/>
        <end position="22"/>
    </location>
</feature>
<accession>A0A6J6D8K8</accession>
<evidence type="ECO:0000256" key="5">
    <source>
        <dbReference type="ARBA" id="ARBA00022692"/>
    </source>
</evidence>
<dbReference type="CDD" id="cd01127">
    <property type="entry name" value="TrwB_TraG_TraD_VirD4"/>
    <property type="match status" value="1"/>
</dbReference>
<proteinExistence type="inferred from homology"/>
<dbReference type="Gene3D" id="3.30.980.40">
    <property type="match status" value="1"/>
</dbReference>
<dbReference type="SUPFAM" id="SSF46785">
    <property type="entry name" value="Winged helix' DNA-binding domain"/>
    <property type="match status" value="1"/>
</dbReference>
<dbReference type="InterPro" id="IPR027417">
    <property type="entry name" value="P-loop_NTPase"/>
</dbReference>
<evidence type="ECO:0000256" key="10">
    <source>
        <dbReference type="ARBA" id="ARBA00023125"/>
    </source>
</evidence>
<evidence type="ECO:0000256" key="12">
    <source>
        <dbReference type="ARBA" id="ARBA00023306"/>
    </source>
</evidence>
<dbReference type="Pfam" id="PF01580">
    <property type="entry name" value="FtsK_SpoIIIE"/>
    <property type="match status" value="1"/>
</dbReference>
<reference evidence="16" key="1">
    <citation type="submission" date="2020-05" db="EMBL/GenBank/DDBJ databases">
        <authorList>
            <person name="Chiriac C."/>
            <person name="Salcher M."/>
            <person name="Ghai R."/>
            <person name="Kavagutti S V."/>
        </authorList>
    </citation>
    <scope>NUCLEOTIDE SEQUENCE</scope>
</reference>
<dbReference type="InterPro" id="IPR025199">
    <property type="entry name" value="FtsK_4TM"/>
</dbReference>
<dbReference type="SUPFAM" id="SSF52540">
    <property type="entry name" value="P-loop containing nucleoside triphosphate hydrolases"/>
    <property type="match status" value="1"/>
</dbReference>
<keyword evidence="6" id="KW-0547">Nucleotide-binding</keyword>
<dbReference type="Pfam" id="PF13491">
    <property type="entry name" value="FtsK_4TM"/>
    <property type="match status" value="1"/>
</dbReference>
<dbReference type="InterPro" id="IPR036388">
    <property type="entry name" value="WH-like_DNA-bd_sf"/>
</dbReference>
<evidence type="ECO:0000256" key="8">
    <source>
        <dbReference type="ARBA" id="ARBA00022840"/>
    </source>
</evidence>
<dbReference type="Gene3D" id="1.10.10.10">
    <property type="entry name" value="Winged helix-like DNA-binding domain superfamily/Winged helix DNA-binding domain"/>
    <property type="match status" value="1"/>
</dbReference>
<keyword evidence="3" id="KW-1003">Cell membrane</keyword>
<evidence type="ECO:0000256" key="3">
    <source>
        <dbReference type="ARBA" id="ARBA00022475"/>
    </source>
</evidence>
<dbReference type="GO" id="GO:0051301">
    <property type="term" value="P:cell division"/>
    <property type="evidence" value="ECO:0007669"/>
    <property type="project" value="UniProtKB-KW"/>
</dbReference>
<keyword evidence="5 14" id="KW-0812">Transmembrane</keyword>
<dbReference type="InterPro" id="IPR018541">
    <property type="entry name" value="Ftsk_gamma"/>
</dbReference>
<feature type="domain" description="FtsK" evidence="15">
    <location>
        <begin position="353"/>
        <end position="553"/>
    </location>
</feature>
<evidence type="ECO:0000256" key="13">
    <source>
        <dbReference type="SAM" id="MobiDB-lite"/>
    </source>
</evidence>
<dbReference type="PANTHER" id="PTHR22683">
    <property type="entry name" value="SPORULATION PROTEIN RELATED"/>
    <property type="match status" value="1"/>
</dbReference>
<evidence type="ECO:0000313" key="16">
    <source>
        <dbReference type="EMBL" id="CAB4559635.1"/>
    </source>
</evidence>
<protein>
    <submittedName>
        <fullName evidence="16">Unannotated protein</fullName>
    </submittedName>
</protein>
<dbReference type="InterPro" id="IPR002543">
    <property type="entry name" value="FtsK_dom"/>
</dbReference>
<evidence type="ECO:0000259" key="15">
    <source>
        <dbReference type="PROSITE" id="PS50901"/>
    </source>
</evidence>
<dbReference type="Gene3D" id="3.40.50.300">
    <property type="entry name" value="P-loop containing nucleotide triphosphate hydrolases"/>
    <property type="match status" value="1"/>
</dbReference>
<dbReference type="GO" id="GO:0005524">
    <property type="term" value="F:ATP binding"/>
    <property type="evidence" value="ECO:0007669"/>
    <property type="project" value="UniProtKB-KW"/>
</dbReference>
<dbReference type="SMART" id="SM00843">
    <property type="entry name" value="Ftsk_gamma"/>
    <property type="match status" value="1"/>
</dbReference>
<dbReference type="Pfam" id="PF09397">
    <property type="entry name" value="FtsK_gamma"/>
    <property type="match status" value="1"/>
</dbReference>
<organism evidence="16">
    <name type="scientific">freshwater metagenome</name>
    <dbReference type="NCBI Taxonomy" id="449393"/>
    <lineage>
        <taxon>unclassified sequences</taxon>
        <taxon>metagenomes</taxon>
        <taxon>ecological metagenomes</taxon>
    </lineage>
</organism>
<keyword evidence="8" id="KW-0067">ATP-binding</keyword>
<evidence type="ECO:0000256" key="9">
    <source>
        <dbReference type="ARBA" id="ARBA00022989"/>
    </source>
</evidence>
<evidence type="ECO:0000256" key="14">
    <source>
        <dbReference type="SAM" id="Phobius"/>
    </source>
</evidence>
<evidence type="ECO:0000256" key="1">
    <source>
        <dbReference type="ARBA" id="ARBA00004651"/>
    </source>
</evidence>
<comment type="similarity">
    <text evidence="2">Belongs to the FtsK/SpoIIIE/SftA family.</text>
</comment>
<feature type="compositionally biased region" description="Acidic residues" evidence="13">
    <location>
        <begin position="711"/>
        <end position="720"/>
    </location>
</feature>
<evidence type="ECO:0000256" key="6">
    <source>
        <dbReference type="ARBA" id="ARBA00022741"/>
    </source>
</evidence>
<keyword evidence="10" id="KW-0238">DNA-binding</keyword>
<comment type="subcellular location">
    <subcellularLocation>
        <location evidence="1">Cell membrane</location>
        <topology evidence="1">Multi-pass membrane protein</topology>
    </subcellularLocation>
</comment>
<evidence type="ECO:0000256" key="11">
    <source>
        <dbReference type="ARBA" id="ARBA00023136"/>
    </source>
</evidence>
<gene>
    <name evidence="16" type="ORF">UFOPK1581_00711</name>
</gene>
<evidence type="ECO:0000256" key="2">
    <source>
        <dbReference type="ARBA" id="ARBA00006474"/>
    </source>
</evidence>
<feature type="transmembrane region" description="Helical" evidence="14">
    <location>
        <begin position="34"/>
        <end position="52"/>
    </location>
</feature>
<dbReference type="InterPro" id="IPR036390">
    <property type="entry name" value="WH_DNA-bd_sf"/>
</dbReference>
<sequence>MLFGPVAFVLPVIMIVFAVYLARHPSTTRDNSRIGIGLFLLLMVASGFFHVFSAQPQPTDGVVALSQAGGLLGWLIAIPFLSTITIWGAVPVLVLFGLGSILIMTRTAPNKISERLGELYEYLFGSALERKSQEDSELEVHDAFDGTKAPWWRRSKKDDNAYDSALVDDTDLVQGMLEQTEPEPEYELNDEPLDPEVLFDEPESDSEPVAPVGKTQRAYKLPDQSLLGPGTIPKLKSEVTDEVVASISSVFQEFDIDATVTGFSRGPTVTRYEVELAAGVKVEAVTRLASNISYAVASNEVRILAPIPGKSAIGIEIPNTDRETVSLGDVLRSQNAKLSAHPLTIGIGKDVEGGYVVANLAKMPHLLVAGATGAGKSSFVNAMITSILMRAKPAEVRLVLIDPKRVELAAYQGVPHLITPIITNPKKAAEALQWVVKEMDMRYDDLASFGFKHIDDFNRAVVAGELSVPEGSTRKLQPYPYLLVVVDELADLMIVAPRDVEDSIVRITQLARASGIHLVLATQRPSVDVVTGLIKANVPSRLAFSVSSITDSRVILDQTGAEKLVGQGDALFSPMGTNKPIRVQGAWVGEAELHQVVAHVKAQMEPEYRADVAVTATAKVVDSDIGDDLDVLLQATELIVNSQFGSTSMLQRKLRVGFAKAGRLMDLLESRNIVGPSEGSKARDVLVKPEELATVLAQLRGDKPQTLSVSTDDDEGDEDAWQLTGRP</sequence>
<feature type="transmembrane region" description="Helical" evidence="14">
    <location>
        <begin position="72"/>
        <end position="105"/>
    </location>
</feature>
<dbReference type="InterPro" id="IPR041027">
    <property type="entry name" value="FtsK_alpha"/>
</dbReference>
<evidence type="ECO:0000256" key="7">
    <source>
        <dbReference type="ARBA" id="ARBA00022829"/>
    </source>
</evidence>
<name>A0A6J6D8K8_9ZZZZ</name>
<dbReference type="PROSITE" id="PS50901">
    <property type="entry name" value="FTSK"/>
    <property type="match status" value="1"/>
</dbReference>
<dbReference type="Pfam" id="PF17854">
    <property type="entry name" value="FtsK_alpha"/>
    <property type="match status" value="1"/>
</dbReference>
<dbReference type="InterPro" id="IPR050206">
    <property type="entry name" value="FtsK/SpoIIIE/SftA"/>
</dbReference>
<dbReference type="GO" id="GO:0007059">
    <property type="term" value="P:chromosome segregation"/>
    <property type="evidence" value="ECO:0007669"/>
    <property type="project" value="UniProtKB-KW"/>
</dbReference>
<dbReference type="GO" id="GO:0003677">
    <property type="term" value="F:DNA binding"/>
    <property type="evidence" value="ECO:0007669"/>
    <property type="project" value="UniProtKB-KW"/>
</dbReference>